<comment type="caution">
    <text evidence="3">The sequence shown here is derived from an EMBL/GenBank/DDBJ whole genome shotgun (WGS) entry which is preliminary data.</text>
</comment>
<evidence type="ECO:0000256" key="1">
    <source>
        <dbReference type="SAM" id="Coils"/>
    </source>
</evidence>
<keyword evidence="2" id="KW-0472">Membrane</keyword>
<proteinExistence type="predicted"/>
<keyword evidence="1" id="KW-0175">Coiled coil</keyword>
<feature type="coiled-coil region" evidence="1">
    <location>
        <begin position="75"/>
        <end position="102"/>
    </location>
</feature>
<sequence length="149" mass="16823">MSAIIYILLVIVGGLLIWDIRILSKISKNADGGNSKLNDEKYFDLKYQIKLLQSIAAILIFGATFFGYSTFKGIEDKFQEKLENLEKQTDTLENKVKKYMSIVADRGSMMVRIPQKMTKLLGIKKGDVVAIWLPNCPQFSVCYFASLGL</sequence>
<evidence type="ECO:0000313" key="3">
    <source>
        <dbReference type="EMBL" id="KKM95096.1"/>
    </source>
</evidence>
<evidence type="ECO:0000256" key="2">
    <source>
        <dbReference type="SAM" id="Phobius"/>
    </source>
</evidence>
<keyword evidence="2" id="KW-1133">Transmembrane helix</keyword>
<accession>A0A0F9M702</accession>
<name>A0A0F9M702_9ZZZZ</name>
<dbReference type="AlphaFoldDB" id="A0A0F9M702"/>
<dbReference type="EMBL" id="LAZR01006053">
    <property type="protein sequence ID" value="KKM95096.1"/>
    <property type="molecule type" value="Genomic_DNA"/>
</dbReference>
<gene>
    <name evidence="3" type="ORF">LCGC14_1191580</name>
</gene>
<feature type="transmembrane region" description="Helical" evidence="2">
    <location>
        <begin position="51"/>
        <end position="71"/>
    </location>
</feature>
<feature type="transmembrane region" description="Helical" evidence="2">
    <location>
        <begin position="6"/>
        <end position="23"/>
    </location>
</feature>
<organism evidence="3">
    <name type="scientific">marine sediment metagenome</name>
    <dbReference type="NCBI Taxonomy" id="412755"/>
    <lineage>
        <taxon>unclassified sequences</taxon>
        <taxon>metagenomes</taxon>
        <taxon>ecological metagenomes</taxon>
    </lineage>
</organism>
<dbReference type="SUPFAM" id="SSF56801">
    <property type="entry name" value="Acetyl-CoA synthetase-like"/>
    <property type="match status" value="1"/>
</dbReference>
<keyword evidence="2" id="KW-0812">Transmembrane</keyword>
<reference evidence="3" key="1">
    <citation type="journal article" date="2015" name="Nature">
        <title>Complex archaea that bridge the gap between prokaryotes and eukaryotes.</title>
        <authorList>
            <person name="Spang A."/>
            <person name="Saw J.H."/>
            <person name="Jorgensen S.L."/>
            <person name="Zaremba-Niedzwiedzka K."/>
            <person name="Martijn J."/>
            <person name="Lind A.E."/>
            <person name="van Eijk R."/>
            <person name="Schleper C."/>
            <person name="Guy L."/>
            <person name="Ettema T.J."/>
        </authorList>
    </citation>
    <scope>NUCLEOTIDE SEQUENCE</scope>
</reference>
<dbReference type="Gene3D" id="3.40.50.980">
    <property type="match status" value="1"/>
</dbReference>
<protein>
    <submittedName>
        <fullName evidence="3">Uncharacterized protein</fullName>
    </submittedName>
</protein>
<feature type="non-terminal residue" evidence="3">
    <location>
        <position position="149"/>
    </location>
</feature>